<dbReference type="SUPFAM" id="SSF55008">
    <property type="entry name" value="HMA, heavy metal-associated domain"/>
    <property type="match status" value="1"/>
</dbReference>
<dbReference type="EMBL" id="UOGI01000167">
    <property type="protein sequence ID" value="VAX33181.1"/>
    <property type="molecule type" value="Genomic_DNA"/>
</dbReference>
<evidence type="ECO:0000313" key="1">
    <source>
        <dbReference type="EMBL" id="VAX33181.1"/>
    </source>
</evidence>
<protein>
    <recommendedName>
        <fullName evidence="2">HMA domain-containing protein</fullName>
    </recommendedName>
</protein>
<proteinExistence type="predicted"/>
<sequence length="123" mass="13438">MSYYVHNVPGRLRIKSPVIKRNKNAEYELKMALSTVEGIATVNINLTTGSLLVNYNPGTVKNTDIINLLEQRGYIDKSKIITNDQYLHAAASRAGKIVGKAVFGLFAEKAFEGSALSLLAVLI</sequence>
<dbReference type="GO" id="GO:0046872">
    <property type="term" value="F:metal ion binding"/>
    <property type="evidence" value="ECO:0007669"/>
    <property type="project" value="InterPro"/>
</dbReference>
<reference evidence="1" key="1">
    <citation type="submission" date="2018-06" db="EMBL/GenBank/DDBJ databases">
        <authorList>
            <person name="Zhirakovskaya E."/>
        </authorList>
    </citation>
    <scope>NUCLEOTIDE SEQUENCE</scope>
</reference>
<dbReference type="InterPro" id="IPR006121">
    <property type="entry name" value="HMA_dom"/>
</dbReference>
<dbReference type="Gene3D" id="3.30.70.100">
    <property type="match status" value="1"/>
</dbReference>
<name>A0A3B1D331_9ZZZZ</name>
<organism evidence="1">
    <name type="scientific">hydrothermal vent metagenome</name>
    <dbReference type="NCBI Taxonomy" id="652676"/>
    <lineage>
        <taxon>unclassified sequences</taxon>
        <taxon>metagenomes</taxon>
        <taxon>ecological metagenomes</taxon>
    </lineage>
</organism>
<dbReference type="Pfam" id="PF19991">
    <property type="entry name" value="HMA_2"/>
    <property type="match status" value="1"/>
</dbReference>
<dbReference type="InterPro" id="IPR036163">
    <property type="entry name" value="HMA_dom_sf"/>
</dbReference>
<dbReference type="CDD" id="cd00371">
    <property type="entry name" value="HMA"/>
    <property type="match status" value="1"/>
</dbReference>
<gene>
    <name evidence="1" type="ORF">MNBD_NITROSPIRAE03-1210</name>
</gene>
<dbReference type="AlphaFoldDB" id="A0A3B1D331"/>
<evidence type="ECO:0008006" key="2">
    <source>
        <dbReference type="Google" id="ProtNLM"/>
    </source>
</evidence>
<accession>A0A3B1D331</accession>